<keyword evidence="7 14" id="KW-0547">Nucleotide-binding</keyword>
<evidence type="ECO:0000256" key="7">
    <source>
        <dbReference type="ARBA" id="ARBA00022741"/>
    </source>
</evidence>
<dbReference type="GO" id="GO:0009263">
    <property type="term" value="P:deoxyribonucleotide biosynthetic process"/>
    <property type="evidence" value="ECO:0007669"/>
    <property type="project" value="UniProtKB-KW"/>
</dbReference>
<dbReference type="Pfam" id="PF12637">
    <property type="entry name" value="TSCPD"/>
    <property type="match status" value="1"/>
</dbReference>
<comment type="similarity">
    <text evidence="2 14">Belongs to the ribonucleoside diphosphate reductase class-2 family.</text>
</comment>
<evidence type="ECO:0000256" key="10">
    <source>
        <dbReference type="ARBA" id="ARBA00023157"/>
    </source>
</evidence>
<comment type="cofactor">
    <cofactor evidence="1 14">
        <name>adenosylcob(III)alamin</name>
        <dbReference type="ChEBI" id="CHEBI:18408"/>
    </cofactor>
</comment>
<dbReference type="Gene3D" id="3.20.70.20">
    <property type="match status" value="1"/>
</dbReference>
<evidence type="ECO:0000256" key="4">
    <source>
        <dbReference type="ARBA" id="ARBA00014409"/>
    </source>
</evidence>
<dbReference type="SUPFAM" id="SSF51998">
    <property type="entry name" value="PFL-like glycyl radical enzymes"/>
    <property type="match status" value="1"/>
</dbReference>
<keyword evidence="8 14" id="KW-0560">Oxidoreductase</keyword>
<dbReference type="InterPro" id="IPR050862">
    <property type="entry name" value="RdRp_reductase_class-2"/>
</dbReference>
<dbReference type="InterPro" id="IPR000788">
    <property type="entry name" value="RNR_lg_C"/>
</dbReference>
<dbReference type="GO" id="GO:0031419">
    <property type="term" value="F:cobalamin binding"/>
    <property type="evidence" value="ECO:0007669"/>
    <property type="project" value="UniProtKB-KW"/>
</dbReference>
<sequence>MSRFAAPIAEQIWDMKYRLKQADGTPVDGSVEDTWRRIARSLAEVEKDPALWEERFYSALEGFKYLPAGRITAGAGTGRSVTLFNCFVMGTVPDSMSGIFDALKEAALTMQQGGGIGYDFSTIRPRGAEVKGVAADASGPLSFMDVWDAMCRTIMSAGSRRGAMMATMRCDHPDVEAFIEAKKDPARLRMFNLSVLVTDAFMDAVKADGPWELQFGGKVYHTVQARDLWNKIMRNTYDFAEPGVIFIDRINKMNNLGYVETIAATNPCGEQPLPPYGACLLGSVNLATLVTDPFTPKAKLDPVALDELVRLSVRMMDNVVDASRFPLEQQALEARNKRRIGLGVTGLADALLMLGLRYGSTEAAAQTEAWMKAIARASYLASVDLAKEKGPFPLFDAEGYLASGNMMQMDEDVREAIRTHGIRNALLTSIAPTGTISLYAGNVSSGIEPVFAYAYTRKVLQRDGSRTEEEVVDYAVKLWRDLKGDAALPDYFVNAQTLPPLDHVRMQAAAQKWIDSSISKTINCPEDISFDDFKEVYMAAWDQGCKGCTTYRPNAVTGSVLTVSESSEKTPAEAHAPVEGGEVVYLSEPLDRPAALEGQTYKVKWPGSEHALYITINDIVIANHRRPFEVFINSKNMEHFAWTVALTRMISAVFRRGGDVSFVVEELKAVFDPRGGAWMEGRYIPSILAAIGGVIERHLISIGFIEGEGMGLKSDPKAEVVAIGGRPGKSCDSCGSYDLRMVEGCMTCGSCGQSKCG</sequence>
<comment type="function">
    <text evidence="12 14">Catalyzes the reduction of ribonucleotides to deoxyribonucleotides. May function to provide a pool of deoxyribonucleotide precursors for DNA repair during oxygen limitation and/or for immediate growth after restoration of oxygen.</text>
</comment>
<protein>
    <recommendedName>
        <fullName evidence="4 14">Vitamin B12-dependent ribonucleotide reductase</fullName>
        <ecNumber evidence="3 14">1.17.4.1</ecNumber>
    </recommendedName>
</protein>
<dbReference type="InterPro" id="IPR013509">
    <property type="entry name" value="RNR_lsu_N"/>
</dbReference>
<dbReference type="RefSeq" id="WP_108128475.1">
    <property type="nucleotide sequence ID" value="NZ_QBKP01000004.1"/>
</dbReference>
<evidence type="ECO:0000256" key="1">
    <source>
        <dbReference type="ARBA" id="ARBA00001922"/>
    </source>
</evidence>
<evidence type="ECO:0000256" key="6">
    <source>
        <dbReference type="ARBA" id="ARBA00022634"/>
    </source>
</evidence>
<evidence type="ECO:0000313" key="18">
    <source>
        <dbReference type="EMBL" id="PTX51102.1"/>
    </source>
</evidence>
<evidence type="ECO:0000259" key="15">
    <source>
        <dbReference type="Pfam" id="PF00317"/>
    </source>
</evidence>
<dbReference type="CDD" id="cd02888">
    <property type="entry name" value="RNR_II_dimer"/>
    <property type="match status" value="1"/>
</dbReference>
<comment type="catalytic activity">
    <reaction evidence="13 14">
        <text>a 2'-deoxyribonucleoside 5'-diphosphate + [thioredoxin]-disulfide + H2O = a ribonucleoside 5'-diphosphate + [thioredoxin]-dithiol</text>
        <dbReference type="Rhea" id="RHEA:23252"/>
        <dbReference type="Rhea" id="RHEA-COMP:10698"/>
        <dbReference type="Rhea" id="RHEA-COMP:10700"/>
        <dbReference type="ChEBI" id="CHEBI:15377"/>
        <dbReference type="ChEBI" id="CHEBI:29950"/>
        <dbReference type="ChEBI" id="CHEBI:50058"/>
        <dbReference type="ChEBI" id="CHEBI:57930"/>
        <dbReference type="ChEBI" id="CHEBI:73316"/>
        <dbReference type="EC" id="1.17.4.1"/>
    </reaction>
</comment>
<evidence type="ECO:0000259" key="16">
    <source>
        <dbReference type="Pfam" id="PF02867"/>
    </source>
</evidence>
<dbReference type="NCBIfam" id="TIGR02504">
    <property type="entry name" value="NrdJ_Z"/>
    <property type="match status" value="1"/>
</dbReference>
<dbReference type="GO" id="GO:0004748">
    <property type="term" value="F:ribonucleoside-diphosphate reductase activity, thioredoxin disulfide as acceptor"/>
    <property type="evidence" value="ECO:0007669"/>
    <property type="project" value="UniProtKB-EC"/>
</dbReference>
<evidence type="ECO:0000256" key="13">
    <source>
        <dbReference type="ARBA" id="ARBA00047754"/>
    </source>
</evidence>
<evidence type="ECO:0000256" key="11">
    <source>
        <dbReference type="ARBA" id="ARBA00023285"/>
    </source>
</evidence>
<evidence type="ECO:0000256" key="12">
    <source>
        <dbReference type="ARBA" id="ARBA00025437"/>
    </source>
</evidence>
<dbReference type="PRINTS" id="PR01183">
    <property type="entry name" value="RIBORDTASEM1"/>
</dbReference>
<dbReference type="AlphaFoldDB" id="A0A2T6B500"/>
<comment type="caution">
    <text evidence="18">The sequence shown here is derived from an EMBL/GenBank/DDBJ whole genome shotgun (WGS) entry which is preliminary data.</text>
</comment>
<reference evidence="18 19" key="1">
    <citation type="submission" date="2018-04" db="EMBL/GenBank/DDBJ databases">
        <title>Genomic Encyclopedia of Archaeal and Bacterial Type Strains, Phase II (KMG-II): from individual species to whole genera.</title>
        <authorList>
            <person name="Goeker M."/>
        </authorList>
    </citation>
    <scope>NUCLEOTIDE SEQUENCE [LARGE SCALE GENOMIC DNA]</scope>
    <source>
        <strain evidence="18 19">DSM 21823</strain>
    </source>
</reference>
<evidence type="ECO:0000256" key="5">
    <source>
        <dbReference type="ARBA" id="ARBA00022628"/>
    </source>
</evidence>
<accession>A0A2T6B500</accession>
<evidence type="ECO:0000256" key="3">
    <source>
        <dbReference type="ARBA" id="ARBA00012274"/>
    </source>
</evidence>
<evidence type="ECO:0000313" key="19">
    <source>
        <dbReference type="Proteomes" id="UP000244224"/>
    </source>
</evidence>
<dbReference type="InterPro" id="IPR013344">
    <property type="entry name" value="RNR_NrdJ/NrdZ"/>
</dbReference>
<dbReference type="Pfam" id="PF00317">
    <property type="entry name" value="Ribonuc_red_lgN"/>
    <property type="match status" value="1"/>
</dbReference>
<dbReference type="PANTHER" id="PTHR43371:SF1">
    <property type="entry name" value="RIBONUCLEOSIDE-DIPHOSPHATE REDUCTASE"/>
    <property type="match status" value="1"/>
</dbReference>
<evidence type="ECO:0000259" key="17">
    <source>
        <dbReference type="Pfam" id="PF12637"/>
    </source>
</evidence>
<evidence type="ECO:0000256" key="8">
    <source>
        <dbReference type="ARBA" id="ARBA00023002"/>
    </source>
</evidence>
<dbReference type="EC" id="1.17.4.1" evidence="3 14"/>
<keyword evidence="5 14" id="KW-0846">Cobalamin</keyword>
<feature type="domain" description="TSCPD" evidence="17">
    <location>
        <begin position="596"/>
        <end position="699"/>
    </location>
</feature>
<feature type="domain" description="Ribonucleotide reductase large subunit C-terminal" evidence="16">
    <location>
        <begin position="85"/>
        <end position="551"/>
    </location>
</feature>
<dbReference type="Proteomes" id="UP000244224">
    <property type="component" value="Unassembled WGS sequence"/>
</dbReference>
<feature type="domain" description="Ribonucleotide reductase large subunit N-terminal" evidence="15">
    <location>
        <begin position="7"/>
        <end position="79"/>
    </location>
</feature>
<proteinExistence type="inferred from homology"/>
<name>A0A2T6B500_9RHOB</name>
<dbReference type="Pfam" id="PF02867">
    <property type="entry name" value="Ribonuc_red_lgC"/>
    <property type="match status" value="1"/>
</dbReference>
<keyword evidence="11 14" id="KW-0170">Cobalt</keyword>
<keyword evidence="10" id="KW-1015">Disulfide bond</keyword>
<dbReference type="PANTHER" id="PTHR43371">
    <property type="entry name" value="VITAMIN B12-DEPENDENT RIBONUCLEOTIDE REDUCTASE"/>
    <property type="match status" value="1"/>
</dbReference>
<dbReference type="GO" id="GO:0071897">
    <property type="term" value="P:DNA biosynthetic process"/>
    <property type="evidence" value="ECO:0007669"/>
    <property type="project" value="UniProtKB-KW"/>
</dbReference>
<keyword evidence="19" id="KW-1185">Reference proteome</keyword>
<evidence type="ECO:0000256" key="9">
    <source>
        <dbReference type="ARBA" id="ARBA00023116"/>
    </source>
</evidence>
<keyword evidence="6 14" id="KW-0237">DNA synthesis</keyword>
<evidence type="ECO:0000256" key="2">
    <source>
        <dbReference type="ARBA" id="ARBA00007405"/>
    </source>
</evidence>
<dbReference type="InterPro" id="IPR024434">
    <property type="entry name" value="TSCPD_dom"/>
</dbReference>
<dbReference type="GO" id="GO:0005524">
    <property type="term" value="F:ATP binding"/>
    <property type="evidence" value="ECO:0007669"/>
    <property type="project" value="InterPro"/>
</dbReference>
<dbReference type="OrthoDB" id="9762933at2"/>
<organism evidence="18 19">
    <name type="scientific">Gemmobacter caeni</name>
    <dbReference type="NCBI Taxonomy" id="589035"/>
    <lineage>
        <taxon>Bacteria</taxon>
        <taxon>Pseudomonadati</taxon>
        <taxon>Pseudomonadota</taxon>
        <taxon>Alphaproteobacteria</taxon>
        <taxon>Rhodobacterales</taxon>
        <taxon>Paracoccaceae</taxon>
        <taxon>Gemmobacter</taxon>
    </lineage>
</organism>
<keyword evidence="9" id="KW-0215">Deoxyribonucleotide synthesis</keyword>
<gene>
    <name evidence="18" type="ORF">C8N34_104221</name>
</gene>
<evidence type="ECO:0000256" key="14">
    <source>
        <dbReference type="RuleBase" id="RU364064"/>
    </source>
</evidence>
<dbReference type="EMBL" id="QBKP01000004">
    <property type="protein sequence ID" value="PTX51102.1"/>
    <property type="molecule type" value="Genomic_DNA"/>
</dbReference>